<accession>X1IFZ4</accession>
<feature type="non-terminal residue" evidence="1">
    <location>
        <position position="1"/>
    </location>
</feature>
<evidence type="ECO:0000313" key="1">
    <source>
        <dbReference type="EMBL" id="GAH81341.1"/>
    </source>
</evidence>
<organism evidence="1">
    <name type="scientific">marine sediment metagenome</name>
    <dbReference type="NCBI Taxonomy" id="412755"/>
    <lineage>
        <taxon>unclassified sequences</taxon>
        <taxon>metagenomes</taxon>
        <taxon>ecological metagenomes</taxon>
    </lineage>
</organism>
<dbReference type="AlphaFoldDB" id="X1IFZ4"/>
<feature type="non-terminal residue" evidence="1">
    <location>
        <position position="251"/>
    </location>
</feature>
<protein>
    <submittedName>
        <fullName evidence="1">Uncharacterized protein</fullName>
    </submittedName>
</protein>
<name>X1IFZ4_9ZZZZ</name>
<comment type="caution">
    <text evidence="1">The sequence shown here is derived from an EMBL/GenBank/DDBJ whole genome shotgun (WGS) entry which is preliminary data.</text>
</comment>
<proteinExistence type="predicted"/>
<sequence length="251" mass="26993">QNLGPLSFAPPNGFAVFIADDVNTPGHLDFKLSANRGMIGLFDAELNEIDKVLYGPQTTDVSQGRSPDGADSFAYFRLPTPRLANPVTAEPTVTRLVAAGVTAQYYVPTDSTWESTWMEPDFSELGAWQSGKTGLGFGNVWAASQHYVAYNDCIRDPGDGTAENVTSWTINNDDTSHTAGPLKDFNIGSEAGMPTVSFSMVNSIPVGSYGDGGDPGQGTDAYEIFFDEQDNKIVDLSGSNLYYSSTGWKQI</sequence>
<reference evidence="1" key="1">
    <citation type="journal article" date="2014" name="Front. Microbiol.">
        <title>High frequency of phylogenetically diverse reductive dehalogenase-homologous genes in deep subseafloor sedimentary metagenomes.</title>
        <authorList>
            <person name="Kawai M."/>
            <person name="Futagami T."/>
            <person name="Toyoda A."/>
            <person name="Takaki Y."/>
            <person name="Nishi S."/>
            <person name="Hori S."/>
            <person name="Arai W."/>
            <person name="Tsubouchi T."/>
            <person name="Morono Y."/>
            <person name="Uchiyama I."/>
            <person name="Ito T."/>
            <person name="Fujiyama A."/>
            <person name="Inagaki F."/>
            <person name="Takami H."/>
        </authorList>
    </citation>
    <scope>NUCLEOTIDE SEQUENCE</scope>
    <source>
        <strain evidence="1">Expedition CK06-06</strain>
    </source>
</reference>
<dbReference type="EMBL" id="BARU01036821">
    <property type="protein sequence ID" value="GAH81341.1"/>
    <property type="molecule type" value="Genomic_DNA"/>
</dbReference>
<gene>
    <name evidence="1" type="ORF">S03H2_57447</name>
</gene>